<evidence type="ECO:0000256" key="5">
    <source>
        <dbReference type="ARBA" id="ARBA00023125"/>
    </source>
</evidence>
<dbReference type="GO" id="GO:0006297">
    <property type="term" value="P:nucleotide-excision repair, DNA gap filling"/>
    <property type="evidence" value="ECO:0007669"/>
    <property type="project" value="TreeGrafter"/>
</dbReference>
<evidence type="ECO:0000256" key="6">
    <source>
        <dbReference type="RuleBase" id="RU365029"/>
    </source>
</evidence>
<feature type="domain" description="DNA polymerase epsilon catalytic subunit A C-terminal" evidence="7">
    <location>
        <begin position="245"/>
        <end position="613"/>
    </location>
</feature>
<dbReference type="SMART" id="SM01159">
    <property type="entry name" value="DUF1744"/>
    <property type="match status" value="1"/>
</dbReference>
<evidence type="ECO:0000313" key="8">
    <source>
        <dbReference type="EMBL" id="KAA0033394.1"/>
    </source>
</evidence>
<keyword evidence="2 6" id="KW-0548">Nucleotidyltransferase</keyword>
<dbReference type="GO" id="GO:0006272">
    <property type="term" value="P:leading strand elongation"/>
    <property type="evidence" value="ECO:0007669"/>
    <property type="project" value="TreeGrafter"/>
</dbReference>
<dbReference type="Pfam" id="PF08490">
    <property type="entry name" value="DUF1744"/>
    <property type="match status" value="1"/>
</dbReference>
<keyword evidence="4 6" id="KW-0239">DNA-directed DNA polymerase</keyword>
<dbReference type="Pfam" id="PF22912">
    <property type="entry name" value="zf-DPOE"/>
    <property type="match status" value="1"/>
</dbReference>
<dbReference type="GO" id="GO:0000278">
    <property type="term" value="P:mitotic cell cycle"/>
    <property type="evidence" value="ECO:0007669"/>
    <property type="project" value="TreeGrafter"/>
</dbReference>
<dbReference type="InterPro" id="IPR054475">
    <property type="entry name" value="Znf-DPOE"/>
</dbReference>
<proteinExistence type="inferred from homology"/>
<dbReference type="GO" id="GO:0006287">
    <property type="term" value="P:base-excision repair, gap-filling"/>
    <property type="evidence" value="ECO:0007669"/>
    <property type="project" value="TreeGrafter"/>
</dbReference>
<name>A0A5A7SQC2_CUCMM</name>
<dbReference type="GO" id="GO:0051539">
    <property type="term" value="F:4 iron, 4 sulfur cluster binding"/>
    <property type="evidence" value="ECO:0007669"/>
    <property type="project" value="UniProtKB-KW"/>
</dbReference>
<reference evidence="8 9" key="1">
    <citation type="submission" date="2019-08" db="EMBL/GenBank/DDBJ databases">
        <title>Draft genome sequences of two oriental melons (Cucumis melo L. var makuwa).</title>
        <authorList>
            <person name="Kwon S.-Y."/>
        </authorList>
    </citation>
    <scope>NUCLEOTIDE SEQUENCE [LARGE SCALE GENOMIC DNA]</scope>
    <source>
        <strain evidence="9">cv. SW 3</strain>
        <tissue evidence="8">Leaf</tissue>
    </source>
</reference>
<dbReference type="STRING" id="1194695.A0A5A7SQC2"/>
<comment type="similarity">
    <text evidence="6">Belongs to the DNA polymerase type-B family.</text>
</comment>
<keyword evidence="1 6" id="KW-0808">Transferase</keyword>
<evidence type="ECO:0000256" key="1">
    <source>
        <dbReference type="ARBA" id="ARBA00022679"/>
    </source>
</evidence>
<dbReference type="Pfam" id="PF23250">
    <property type="entry name" value="zf_DPOE_2"/>
    <property type="match status" value="1"/>
</dbReference>
<comment type="function">
    <text evidence="6">DNA polymerase II participates in chromosomal DNA replication.</text>
</comment>
<comment type="subcellular location">
    <subcellularLocation>
        <location evidence="6">Nucleus</location>
    </subcellularLocation>
</comment>
<protein>
    <recommendedName>
        <fullName evidence="6">DNA polymerase epsilon catalytic subunit</fullName>
        <ecNumber evidence="6">2.7.7.7</ecNumber>
    </recommendedName>
</protein>
<dbReference type="EC" id="2.7.7.7" evidence="6"/>
<dbReference type="InterPro" id="IPR013697">
    <property type="entry name" value="DNA_pol_e_suA_C"/>
</dbReference>
<comment type="catalytic activity">
    <reaction evidence="6">
        <text>DNA(n) + a 2'-deoxyribonucleoside 5'-triphosphate = DNA(n+1) + diphosphate</text>
        <dbReference type="Rhea" id="RHEA:22508"/>
        <dbReference type="Rhea" id="RHEA-COMP:17339"/>
        <dbReference type="Rhea" id="RHEA-COMP:17340"/>
        <dbReference type="ChEBI" id="CHEBI:33019"/>
        <dbReference type="ChEBI" id="CHEBI:61560"/>
        <dbReference type="ChEBI" id="CHEBI:173112"/>
        <dbReference type="EC" id="2.7.7.7"/>
    </reaction>
</comment>
<accession>A0A5A7SQC2</accession>
<keyword evidence="5 6" id="KW-0238">DNA-binding</keyword>
<dbReference type="GO" id="GO:0003887">
    <property type="term" value="F:DNA-directed DNA polymerase activity"/>
    <property type="evidence" value="ECO:0007669"/>
    <property type="project" value="UniProtKB-KW"/>
</dbReference>
<keyword evidence="6" id="KW-0004">4Fe-4S</keyword>
<evidence type="ECO:0000256" key="4">
    <source>
        <dbReference type="ARBA" id="ARBA00022932"/>
    </source>
</evidence>
<keyword evidence="6" id="KW-0411">Iron-sulfur</keyword>
<keyword evidence="6" id="KW-0862">Zinc</keyword>
<keyword evidence="6" id="KW-0408">Iron</keyword>
<dbReference type="Proteomes" id="UP000321393">
    <property type="component" value="Unassembled WGS sequence"/>
</dbReference>
<evidence type="ECO:0000259" key="7">
    <source>
        <dbReference type="SMART" id="SM01159"/>
    </source>
</evidence>
<dbReference type="GO" id="GO:0003677">
    <property type="term" value="F:DNA binding"/>
    <property type="evidence" value="ECO:0007669"/>
    <property type="project" value="UniProtKB-KW"/>
</dbReference>
<comment type="cofactor">
    <cofactor evidence="6">
        <name>[4Fe-4S] cluster</name>
        <dbReference type="ChEBI" id="CHEBI:49883"/>
    </cofactor>
</comment>
<dbReference type="EMBL" id="SSTE01020868">
    <property type="protein sequence ID" value="KAA0033394.1"/>
    <property type="molecule type" value="Genomic_DNA"/>
</dbReference>
<keyword evidence="6" id="KW-0863">Zinc-finger</keyword>
<dbReference type="GO" id="GO:0008310">
    <property type="term" value="F:single-stranded DNA 3'-5' DNA exonuclease activity"/>
    <property type="evidence" value="ECO:0007669"/>
    <property type="project" value="TreeGrafter"/>
</dbReference>
<dbReference type="PANTHER" id="PTHR10670:SF0">
    <property type="entry name" value="DNA POLYMERASE EPSILON CATALYTIC SUBUNIT A"/>
    <property type="match status" value="1"/>
</dbReference>
<keyword evidence="3 6" id="KW-0235">DNA replication</keyword>
<gene>
    <name evidence="8" type="ORF">E6C27_scaffold111G00440</name>
</gene>
<dbReference type="GO" id="GO:0045004">
    <property type="term" value="P:DNA replication proofreading"/>
    <property type="evidence" value="ECO:0007669"/>
    <property type="project" value="TreeGrafter"/>
</dbReference>
<evidence type="ECO:0000256" key="3">
    <source>
        <dbReference type="ARBA" id="ARBA00022705"/>
    </source>
</evidence>
<dbReference type="InterPro" id="IPR029703">
    <property type="entry name" value="POL2"/>
</dbReference>
<keyword evidence="6" id="KW-0539">Nucleus</keyword>
<dbReference type="OrthoDB" id="10060449at2759"/>
<evidence type="ECO:0000256" key="2">
    <source>
        <dbReference type="ARBA" id="ARBA00022695"/>
    </source>
</evidence>
<dbReference type="PANTHER" id="PTHR10670">
    <property type="entry name" value="DNA POLYMERASE EPSILON CATALYTIC SUBUNIT A"/>
    <property type="match status" value="1"/>
</dbReference>
<evidence type="ECO:0000313" key="9">
    <source>
        <dbReference type="Proteomes" id="UP000321393"/>
    </source>
</evidence>
<dbReference type="GO" id="GO:0008622">
    <property type="term" value="C:epsilon DNA polymerase complex"/>
    <property type="evidence" value="ECO:0007669"/>
    <property type="project" value="InterPro"/>
</dbReference>
<dbReference type="AlphaFoldDB" id="A0A5A7SQC2"/>
<sequence length="934" mass="106376">MMKLPFWLVSSRTPLATNNITRELNGATNNKDGPRTGVGSYFKRHEGSVTRCHWQILQLVHSSQSGQYFAWAVVEGVMLKIPINVPRVFYLNSKVPITDEFVGRRVNKTLPHGRHSYNLYEVVTDEGQFRTQRNKLAALLADPEVEGIYESKVPLEFKSIFQIGCVCKVDKTAKKRNIQDGWSLDELQMKTTTECSYLEKSISFFYVYHSISEGRAIFITFFPSTRSIFVVVVNPYQNKDLSSTFLERQFREACQMLSGESQPPKSGITYKVDYVVNIKEAEVILQRSIAEHRSLNHGPTLAVIQCPSVQRLKSGVRVLDDFPCVTIPSNARDNQYQVVLGWQQTAAKIGMQRCAASSQWLNERISLARYAHVTSFSSNFFYCKSVDVLWISDDGVPDIGGINIEDVCFADEVQQPILTYPGAYRKVSVEFKIHHLAVNALLKGNQVNEMEGGSLFGFEHDMQCGAQFSNEESGFDEAASCAPAFRVLKQLIQRCLTDAVTSVNVYADAILQHLYRWICRFLLVDLLILSHVMQKVFALLLSELRKLGATIIFANFSRIIIDTGRFDLSSAKAYCDSLLKTMQTRDLFEWIELEPLQFWHSLLFMDQYNYGGIRANDDERTDIESQVDIEANWNIAEYLPEKIQDHFLFIISQFLYMPWNYATKQAAARASLQRDDTCTPSITVLAAESFELHVTEHLKEKLSSYFSDKMLGIVRDIVLHMKGKENTQDVLPERPSGNIHKGDAALEFIKLVCSVLAIDQNVHHDVLVMRKNLLKFVRVREFAPEAEFSISSPSVVLPNVICSYCEDCRDLDLCRDSALLAQEWRCAVPQCGQPYDQEEMENALLQIVRQRERLYHMQDLVCVRCKQVKAAHLLEQCGCAGSFKCKEDASEYYSKMLVLLNVANRQKFQLLEEFTTWILENSSIPGIETQGKKG</sequence>
<organism evidence="8 9">
    <name type="scientific">Cucumis melo var. makuwa</name>
    <name type="common">Oriental melon</name>
    <dbReference type="NCBI Taxonomy" id="1194695"/>
    <lineage>
        <taxon>Eukaryota</taxon>
        <taxon>Viridiplantae</taxon>
        <taxon>Streptophyta</taxon>
        <taxon>Embryophyta</taxon>
        <taxon>Tracheophyta</taxon>
        <taxon>Spermatophyta</taxon>
        <taxon>Magnoliopsida</taxon>
        <taxon>eudicotyledons</taxon>
        <taxon>Gunneridae</taxon>
        <taxon>Pentapetalae</taxon>
        <taxon>rosids</taxon>
        <taxon>fabids</taxon>
        <taxon>Cucurbitales</taxon>
        <taxon>Cucurbitaceae</taxon>
        <taxon>Benincaseae</taxon>
        <taxon>Cucumis</taxon>
    </lineage>
</organism>
<dbReference type="GO" id="GO:0008270">
    <property type="term" value="F:zinc ion binding"/>
    <property type="evidence" value="ECO:0007669"/>
    <property type="project" value="UniProtKB-KW"/>
</dbReference>
<comment type="caution">
    <text evidence="8">The sequence shown here is derived from an EMBL/GenBank/DDBJ whole genome shotgun (WGS) entry which is preliminary data.</text>
</comment>
<keyword evidence="6" id="KW-0479">Metal-binding</keyword>